<dbReference type="Proteomes" id="UP000503840">
    <property type="component" value="Unassembled WGS sequence"/>
</dbReference>
<comment type="caution">
    <text evidence="3">The sequence shown here is derived from an EMBL/GenBank/DDBJ whole genome shotgun (WGS) entry which is preliminary data.</text>
</comment>
<name>A0A7J0BJK4_9BACT</name>
<keyword evidence="1" id="KW-0732">Signal</keyword>
<dbReference type="PROSITE" id="PS50914">
    <property type="entry name" value="BON"/>
    <property type="match status" value="2"/>
</dbReference>
<organism evidence="3 4">
    <name type="scientific">Desulfovibrio subterraneus</name>
    <dbReference type="NCBI Taxonomy" id="2718620"/>
    <lineage>
        <taxon>Bacteria</taxon>
        <taxon>Pseudomonadati</taxon>
        <taxon>Thermodesulfobacteriota</taxon>
        <taxon>Desulfovibrionia</taxon>
        <taxon>Desulfovibrionales</taxon>
        <taxon>Desulfovibrionaceae</taxon>
        <taxon>Desulfovibrio</taxon>
    </lineage>
</organism>
<evidence type="ECO:0000256" key="1">
    <source>
        <dbReference type="SAM" id="SignalP"/>
    </source>
</evidence>
<sequence>MMKRVLLLLAALMLMTLSSGCAIYKTSVDERDVKTVATDKYITAEIKARFLEDKLVSILDIGANVYQGHAYLYGEYESDAQRARAISIAQDVDGVTNVTYYLLPKVKDDGCGTTDNLMIRGELEKELISDDRIWSTNVDVAVIQCNVLLMGRVGNQREIDLSIKYAKEIEGVRRVRSYLRVLGQ</sequence>
<reference evidence="3 4" key="1">
    <citation type="submission" date="2020-05" db="EMBL/GenBank/DDBJ databases">
        <title>Draft genome sequence of Desulfovibrio sp. strain HN2T.</title>
        <authorList>
            <person name="Ueno A."/>
            <person name="Tamazawa S."/>
            <person name="Tamamura S."/>
            <person name="Murakami T."/>
            <person name="Kiyama T."/>
            <person name="Inomata H."/>
            <person name="Amano Y."/>
            <person name="Miyakawa K."/>
            <person name="Tamaki H."/>
            <person name="Naganuma T."/>
            <person name="Kaneko K."/>
        </authorList>
    </citation>
    <scope>NUCLEOTIDE SEQUENCE [LARGE SCALE GENOMIC DNA]</scope>
    <source>
        <strain evidence="3 4">HN2</strain>
    </source>
</reference>
<accession>A0A7J0BJK4</accession>
<protein>
    <recommendedName>
        <fullName evidence="2">BON domain-containing protein</fullName>
    </recommendedName>
</protein>
<dbReference type="EMBL" id="BLVO01000013">
    <property type="protein sequence ID" value="GFM33917.1"/>
    <property type="molecule type" value="Genomic_DNA"/>
</dbReference>
<dbReference type="InterPro" id="IPR007055">
    <property type="entry name" value="BON_dom"/>
</dbReference>
<dbReference type="PANTHER" id="PTHR34606:SF15">
    <property type="entry name" value="BON DOMAIN-CONTAINING PROTEIN"/>
    <property type="match status" value="1"/>
</dbReference>
<evidence type="ECO:0000259" key="2">
    <source>
        <dbReference type="PROSITE" id="PS50914"/>
    </source>
</evidence>
<feature type="signal peptide" evidence="1">
    <location>
        <begin position="1"/>
        <end position="21"/>
    </location>
</feature>
<dbReference type="RefSeq" id="WP_243452159.1">
    <property type="nucleotide sequence ID" value="NZ_BLVO01000013.1"/>
</dbReference>
<evidence type="ECO:0000313" key="3">
    <source>
        <dbReference type="EMBL" id="GFM33917.1"/>
    </source>
</evidence>
<dbReference type="AlphaFoldDB" id="A0A7J0BJK4"/>
<dbReference type="InterPro" id="IPR051686">
    <property type="entry name" value="Lipoprotein_DolP"/>
</dbReference>
<keyword evidence="4" id="KW-1185">Reference proteome</keyword>
<dbReference type="PROSITE" id="PS51257">
    <property type="entry name" value="PROKAR_LIPOPROTEIN"/>
    <property type="match status" value="1"/>
</dbReference>
<feature type="domain" description="BON" evidence="2">
    <location>
        <begin position="38"/>
        <end position="107"/>
    </location>
</feature>
<feature type="domain" description="BON" evidence="2">
    <location>
        <begin position="115"/>
        <end position="183"/>
    </location>
</feature>
<dbReference type="InterPro" id="IPR014004">
    <property type="entry name" value="Transpt-assoc_nodulatn_dom_bac"/>
</dbReference>
<dbReference type="SMART" id="SM00749">
    <property type="entry name" value="BON"/>
    <property type="match status" value="2"/>
</dbReference>
<proteinExistence type="predicted"/>
<dbReference type="Pfam" id="PF04972">
    <property type="entry name" value="BON"/>
    <property type="match status" value="2"/>
</dbReference>
<feature type="chain" id="PRO_5029587264" description="BON domain-containing protein" evidence="1">
    <location>
        <begin position="22"/>
        <end position="184"/>
    </location>
</feature>
<evidence type="ECO:0000313" key="4">
    <source>
        <dbReference type="Proteomes" id="UP000503840"/>
    </source>
</evidence>
<dbReference type="PANTHER" id="PTHR34606">
    <property type="entry name" value="BON DOMAIN-CONTAINING PROTEIN"/>
    <property type="match status" value="1"/>
</dbReference>
<dbReference type="Gene3D" id="3.30.1340.30">
    <property type="match status" value="1"/>
</dbReference>
<gene>
    <name evidence="3" type="ORF">DSM101010T_22820</name>
</gene>